<comment type="caution">
    <text evidence="9">The sequence shown here is derived from an EMBL/GenBank/DDBJ whole genome shotgun (WGS) entry which is preliminary data.</text>
</comment>
<evidence type="ECO:0000256" key="5">
    <source>
        <dbReference type="ARBA" id="ARBA00023065"/>
    </source>
</evidence>
<feature type="transmembrane region" description="Helical" evidence="7">
    <location>
        <begin position="323"/>
        <end position="344"/>
    </location>
</feature>
<feature type="transmembrane region" description="Helical" evidence="7">
    <location>
        <begin position="68"/>
        <end position="86"/>
    </location>
</feature>
<name>A0ABP6YI65_9PSEU</name>
<dbReference type="PANTHER" id="PTHR32468">
    <property type="entry name" value="CATION/H + ANTIPORTER"/>
    <property type="match status" value="1"/>
</dbReference>
<sequence length="426" mass="42808">MTGELVLRTCGALVLALLLGAGGRWVARVARQPEVIGEITGGLIIGPVVLAVAGRSGLAAVFPHEALAVLKILGELGLVLFLVRVAQELRVAFASRAENSTGRTVGLIAGGAFVPAVAAGLAFAGYLVAQGDPALRGTAPTPAFVLVVVICLTTTAVPVLARILADRNLLGSAEGSLSMAAAVLNDAVNWPILAIGLGLASGRMSGALMALAVLGGGLVVAAGLSRVLSTGVVSGFCLRRPWIVAVLLAVLACAAAEVTDEFGLTTILGAFLVGLAVPPERTAGPWARVVGGMAKASSKLVPLFFVVAGVTVFTGPLGSLSWVTIVAALVLAVAGKLGGGYLGARLGGQPPAIARRIGVLLNTRGLTEIIVLQAGFAAGVLPPALYLTGLVMALATTALTGPLLGLLDRVDAVRRRKAPSAREDPA</sequence>
<protein>
    <recommendedName>
        <fullName evidence="8">Cation/H+ exchanger transmembrane domain-containing protein</fullName>
    </recommendedName>
</protein>
<evidence type="ECO:0000256" key="3">
    <source>
        <dbReference type="ARBA" id="ARBA00022692"/>
    </source>
</evidence>
<keyword evidence="2" id="KW-0813">Transport</keyword>
<evidence type="ECO:0000256" key="1">
    <source>
        <dbReference type="ARBA" id="ARBA00004141"/>
    </source>
</evidence>
<evidence type="ECO:0000256" key="7">
    <source>
        <dbReference type="SAM" id="Phobius"/>
    </source>
</evidence>
<keyword evidence="10" id="KW-1185">Reference proteome</keyword>
<dbReference type="Proteomes" id="UP001500689">
    <property type="component" value="Unassembled WGS sequence"/>
</dbReference>
<accession>A0ABP6YI65</accession>
<feature type="transmembrane region" description="Helical" evidence="7">
    <location>
        <begin position="177"/>
        <end position="200"/>
    </location>
</feature>
<keyword evidence="6 7" id="KW-0472">Membrane</keyword>
<reference evidence="10" key="1">
    <citation type="journal article" date="2019" name="Int. J. Syst. Evol. Microbiol.">
        <title>The Global Catalogue of Microorganisms (GCM) 10K type strain sequencing project: providing services to taxonomists for standard genome sequencing and annotation.</title>
        <authorList>
            <consortium name="The Broad Institute Genomics Platform"/>
            <consortium name="The Broad Institute Genome Sequencing Center for Infectious Disease"/>
            <person name="Wu L."/>
            <person name="Ma J."/>
        </authorList>
    </citation>
    <scope>NUCLEOTIDE SEQUENCE [LARGE SCALE GENOMIC DNA]</scope>
    <source>
        <strain evidence="10">JCM 16898</strain>
    </source>
</reference>
<proteinExistence type="predicted"/>
<feature type="transmembrane region" description="Helical" evidence="7">
    <location>
        <begin position="107"/>
        <end position="129"/>
    </location>
</feature>
<comment type="subcellular location">
    <subcellularLocation>
        <location evidence="1">Membrane</location>
        <topology evidence="1">Multi-pass membrane protein</topology>
    </subcellularLocation>
</comment>
<feature type="transmembrane region" description="Helical" evidence="7">
    <location>
        <begin position="384"/>
        <end position="407"/>
    </location>
</feature>
<dbReference type="Gene3D" id="1.20.1530.20">
    <property type="match status" value="1"/>
</dbReference>
<evidence type="ECO:0000313" key="10">
    <source>
        <dbReference type="Proteomes" id="UP001500689"/>
    </source>
</evidence>
<feature type="transmembrane region" description="Helical" evidence="7">
    <location>
        <begin position="6"/>
        <end position="27"/>
    </location>
</feature>
<feature type="transmembrane region" description="Helical" evidence="7">
    <location>
        <begin position="237"/>
        <end position="256"/>
    </location>
</feature>
<dbReference type="PANTHER" id="PTHR32468:SF0">
    <property type="entry name" value="K(+)_H(+) ANTIPORTER 1"/>
    <property type="match status" value="1"/>
</dbReference>
<feature type="domain" description="Cation/H+ exchanger transmembrane" evidence="8">
    <location>
        <begin position="16"/>
        <end position="404"/>
    </location>
</feature>
<evidence type="ECO:0000256" key="4">
    <source>
        <dbReference type="ARBA" id="ARBA00022989"/>
    </source>
</evidence>
<keyword evidence="5" id="KW-0406">Ion transport</keyword>
<feature type="transmembrane region" description="Helical" evidence="7">
    <location>
        <begin position="206"/>
        <end position="225"/>
    </location>
</feature>
<dbReference type="EMBL" id="BAAAZN010000027">
    <property type="protein sequence ID" value="GAA3583004.1"/>
    <property type="molecule type" value="Genomic_DNA"/>
</dbReference>
<evidence type="ECO:0000256" key="6">
    <source>
        <dbReference type="ARBA" id="ARBA00023136"/>
    </source>
</evidence>
<evidence type="ECO:0000259" key="8">
    <source>
        <dbReference type="Pfam" id="PF00999"/>
    </source>
</evidence>
<dbReference type="Pfam" id="PF00999">
    <property type="entry name" value="Na_H_Exchanger"/>
    <property type="match status" value="1"/>
</dbReference>
<dbReference type="InterPro" id="IPR006153">
    <property type="entry name" value="Cation/H_exchanger_TM"/>
</dbReference>
<gene>
    <name evidence="9" type="ORF">GCM10022222_79730</name>
</gene>
<feature type="transmembrane region" description="Helical" evidence="7">
    <location>
        <begin position="141"/>
        <end position="165"/>
    </location>
</feature>
<feature type="transmembrane region" description="Helical" evidence="7">
    <location>
        <begin position="300"/>
        <end position="317"/>
    </location>
</feature>
<keyword evidence="3 7" id="KW-0812">Transmembrane</keyword>
<feature type="transmembrane region" description="Helical" evidence="7">
    <location>
        <begin position="262"/>
        <end position="279"/>
    </location>
</feature>
<evidence type="ECO:0000313" key="9">
    <source>
        <dbReference type="EMBL" id="GAA3583004.1"/>
    </source>
</evidence>
<organism evidence="9 10">
    <name type="scientific">Amycolatopsis ultiminotia</name>
    <dbReference type="NCBI Taxonomy" id="543629"/>
    <lineage>
        <taxon>Bacteria</taxon>
        <taxon>Bacillati</taxon>
        <taxon>Actinomycetota</taxon>
        <taxon>Actinomycetes</taxon>
        <taxon>Pseudonocardiales</taxon>
        <taxon>Pseudonocardiaceae</taxon>
        <taxon>Amycolatopsis</taxon>
    </lineage>
</organism>
<dbReference type="InterPro" id="IPR050794">
    <property type="entry name" value="CPA2_transporter"/>
</dbReference>
<feature type="transmembrane region" description="Helical" evidence="7">
    <location>
        <begin position="39"/>
        <end position="62"/>
    </location>
</feature>
<keyword evidence="4 7" id="KW-1133">Transmembrane helix</keyword>
<dbReference type="RefSeq" id="WP_344868640.1">
    <property type="nucleotide sequence ID" value="NZ_BAAAZN010000027.1"/>
</dbReference>
<dbReference type="InterPro" id="IPR038770">
    <property type="entry name" value="Na+/solute_symporter_sf"/>
</dbReference>
<feature type="transmembrane region" description="Helical" evidence="7">
    <location>
        <begin position="356"/>
        <end position="378"/>
    </location>
</feature>
<evidence type="ECO:0000256" key="2">
    <source>
        <dbReference type="ARBA" id="ARBA00022448"/>
    </source>
</evidence>